<comment type="caution">
    <text evidence="4">The sequence shown here is derived from an EMBL/GenBank/DDBJ whole genome shotgun (WGS) entry which is preliminary data.</text>
</comment>
<dbReference type="GO" id="GO:0005829">
    <property type="term" value="C:cytosol"/>
    <property type="evidence" value="ECO:0007669"/>
    <property type="project" value="TreeGrafter"/>
</dbReference>
<reference evidence="4 5" key="1">
    <citation type="submission" date="2019-06" db="EMBL/GenBank/DDBJ databases">
        <title>Genome sequence of Litorilinea aerophila BAA-2444.</title>
        <authorList>
            <person name="Maclea K.S."/>
            <person name="Maurais E.G."/>
            <person name="Iannazzi L.C."/>
        </authorList>
    </citation>
    <scope>NUCLEOTIDE SEQUENCE [LARGE SCALE GENOMIC DNA]</scope>
    <source>
        <strain evidence="4 5">ATCC BAA-2444</strain>
    </source>
</reference>
<sequence>MGRLWKRLARRPAVQEAPPAEPSTRPPEPRILTDADFAAALAGEERLLVVDFWAEWCQPCTIMAAYVDFLAADFGQQLAVAALDVDENPETPARYQVMGLPTLLFFRRGVEVHRQVGLCDYAELKERVAHLLADTDTERTDA</sequence>
<dbReference type="CDD" id="cd02947">
    <property type="entry name" value="TRX_family"/>
    <property type="match status" value="1"/>
</dbReference>
<proteinExistence type="inferred from homology"/>
<dbReference type="InParanoid" id="A0A540VHL4"/>
<protein>
    <submittedName>
        <fullName evidence="4">Thiol reductase thioredoxin</fullName>
    </submittedName>
</protein>
<dbReference type="OrthoDB" id="9790390at2"/>
<evidence type="ECO:0000256" key="2">
    <source>
        <dbReference type="ARBA" id="ARBA00023284"/>
    </source>
</evidence>
<accession>A0A540VHL4</accession>
<evidence type="ECO:0000313" key="4">
    <source>
        <dbReference type="EMBL" id="TQE96250.1"/>
    </source>
</evidence>
<comment type="similarity">
    <text evidence="1">Belongs to the thioredoxin family.</text>
</comment>
<evidence type="ECO:0000313" key="5">
    <source>
        <dbReference type="Proteomes" id="UP000317371"/>
    </source>
</evidence>
<dbReference type="PANTHER" id="PTHR45663">
    <property type="entry name" value="GEO12009P1"/>
    <property type="match status" value="1"/>
</dbReference>
<name>A0A540VHL4_9CHLR</name>
<gene>
    <name evidence="4" type="ORF">FKZ61_08685</name>
</gene>
<dbReference type="AlphaFoldDB" id="A0A540VHL4"/>
<dbReference type="InterPro" id="IPR013766">
    <property type="entry name" value="Thioredoxin_domain"/>
</dbReference>
<evidence type="ECO:0000259" key="3">
    <source>
        <dbReference type="PROSITE" id="PS51352"/>
    </source>
</evidence>
<evidence type="ECO:0000256" key="1">
    <source>
        <dbReference type="ARBA" id="ARBA00008987"/>
    </source>
</evidence>
<keyword evidence="5" id="KW-1185">Reference proteome</keyword>
<dbReference type="GO" id="GO:0045454">
    <property type="term" value="P:cell redox homeostasis"/>
    <property type="evidence" value="ECO:0007669"/>
    <property type="project" value="TreeGrafter"/>
</dbReference>
<dbReference type="PROSITE" id="PS51352">
    <property type="entry name" value="THIOREDOXIN_2"/>
    <property type="match status" value="1"/>
</dbReference>
<organism evidence="4 5">
    <name type="scientific">Litorilinea aerophila</name>
    <dbReference type="NCBI Taxonomy" id="1204385"/>
    <lineage>
        <taxon>Bacteria</taxon>
        <taxon>Bacillati</taxon>
        <taxon>Chloroflexota</taxon>
        <taxon>Caldilineae</taxon>
        <taxon>Caldilineales</taxon>
        <taxon>Caldilineaceae</taxon>
        <taxon>Litorilinea</taxon>
    </lineage>
</organism>
<dbReference type="SUPFAM" id="SSF52833">
    <property type="entry name" value="Thioredoxin-like"/>
    <property type="match status" value="1"/>
</dbReference>
<dbReference type="InterPro" id="IPR036249">
    <property type="entry name" value="Thioredoxin-like_sf"/>
</dbReference>
<dbReference type="EMBL" id="VIGC01000009">
    <property type="protein sequence ID" value="TQE96250.1"/>
    <property type="molecule type" value="Genomic_DNA"/>
</dbReference>
<dbReference type="Gene3D" id="3.40.30.10">
    <property type="entry name" value="Glutaredoxin"/>
    <property type="match status" value="1"/>
</dbReference>
<dbReference type="GO" id="GO:0015035">
    <property type="term" value="F:protein-disulfide reductase activity"/>
    <property type="evidence" value="ECO:0007669"/>
    <property type="project" value="TreeGrafter"/>
</dbReference>
<keyword evidence="2" id="KW-0676">Redox-active center</keyword>
<dbReference type="Pfam" id="PF00085">
    <property type="entry name" value="Thioredoxin"/>
    <property type="match status" value="1"/>
</dbReference>
<dbReference type="Proteomes" id="UP000317371">
    <property type="component" value="Unassembled WGS sequence"/>
</dbReference>
<dbReference type="PRINTS" id="PR00421">
    <property type="entry name" value="THIOREDOXIN"/>
</dbReference>
<dbReference type="PANTHER" id="PTHR45663:SF11">
    <property type="entry name" value="GEO12009P1"/>
    <property type="match status" value="1"/>
</dbReference>
<feature type="domain" description="Thioredoxin" evidence="3">
    <location>
        <begin position="11"/>
        <end position="133"/>
    </location>
</feature>